<evidence type="ECO:0000256" key="2">
    <source>
        <dbReference type="ARBA" id="ARBA00022771"/>
    </source>
</evidence>
<dbReference type="InterPro" id="IPR014718">
    <property type="entry name" value="GH-type_carb-bd"/>
</dbReference>
<dbReference type="InterPro" id="IPR011011">
    <property type="entry name" value="Znf_FYVE_PHD"/>
</dbReference>
<name>A0ABR4KGE6_9EURO</name>
<dbReference type="InterPro" id="IPR050883">
    <property type="entry name" value="PNGase"/>
</dbReference>
<dbReference type="PANTHER" id="PTHR12143">
    <property type="entry name" value="PEPTIDE N-GLYCANASE PNGASE -RELATED"/>
    <property type="match status" value="1"/>
</dbReference>
<evidence type="ECO:0000256" key="4">
    <source>
        <dbReference type="PROSITE-ProRule" id="PRU00146"/>
    </source>
</evidence>
<evidence type="ECO:0000313" key="8">
    <source>
        <dbReference type="Proteomes" id="UP001610444"/>
    </source>
</evidence>
<keyword evidence="1" id="KW-0479">Metal-binding</keyword>
<sequence>MLRGSLDASVSTAASRQNLQGNHVLDSVGSRSLSTTEQTQIYKKWIASGKPHNFICSSCQKPDNLLQCGTCSRSYHALCLSRPNLPLEPAQFICPPCKANSTNILVASPHPSRASTPGTGHSMRITSPGHTFQSPAQRSLQSSRVVTPAASTSLLSAPDALDPSMLTRAREFLQNHGSFPEHQEFSLELLLKLGSMMAELDFHRQQVQELASENSHLRQDNANIRAYLDSNLATGRPAVIASQMARLRRLRQEAAILVAGLLLSAPLIQSQDDQSGFEVLDFIDPFIGTANGGHSFAGATLPFGMVKAVADTEGENQGGFAYDTTKVTGFSHTHDSGTGGATSMGNFPIFVHPGCPENDLSRCNWTSSDRAVAWRRDSPKARPGYFSISLENGVDAEMTVTNHSALYRFSFPGAVNPSPVVLVDIIDLPQSRNSGTASVNPETGRLTGSGNFNPSFGLGTYNAYFCADFRGGELRDTGTWTNRTAAVGETTVSVVADSSHPAGHFSAGAFARFNSVDSGVLTVRVGFSWLSVEQACSNAEREQPDFDFDGTADAAEFAWRNKMEPITVNADGVSSDLQTVFWSGVYRTMISPQDYTGENPLWDSDEPYYDSFYCISRTVEYAYNDFCIAQMADRMGRTSDRDKYFERSRNWRNLYKDDQTSAINGVDTNFVGFLQPRNADGTWAYQDPIFCSPLMKFTSCYLNADGHETYEGSCWLYTFFVPQDMAALIQTLGGREEFVSRLDYLHDSGILYLGDEQAFLTVFQFHYGGRPGLSAARAHSYIPSQFNTTVGGIPGNDDSGAMGSFAVLSMIGLFPVHGQDVYLIIAPFFKDVSIRNSVTGKVATIRNVNFDPSYKDIYIQSATRDGEPWTKNWIGHDFFADGGVLELELGPAESDWGTRVQDLPPSLSEYAPEPVVKQT</sequence>
<dbReference type="Gene3D" id="3.30.40.10">
    <property type="entry name" value="Zinc/RING finger domain, C3HC4 (zinc finger)"/>
    <property type="match status" value="1"/>
</dbReference>
<feature type="coiled-coil region" evidence="5">
    <location>
        <begin position="193"/>
        <end position="220"/>
    </location>
</feature>
<dbReference type="Gene3D" id="2.70.98.10">
    <property type="match status" value="1"/>
</dbReference>
<dbReference type="InterPro" id="IPR012939">
    <property type="entry name" value="Glyco_hydro_92"/>
</dbReference>
<dbReference type="InterPro" id="IPR013083">
    <property type="entry name" value="Znf_RING/FYVE/PHD"/>
</dbReference>
<organism evidence="7 8">
    <name type="scientific">Aspergillus pseudodeflectus</name>
    <dbReference type="NCBI Taxonomy" id="176178"/>
    <lineage>
        <taxon>Eukaryota</taxon>
        <taxon>Fungi</taxon>
        <taxon>Dikarya</taxon>
        <taxon>Ascomycota</taxon>
        <taxon>Pezizomycotina</taxon>
        <taxon>Eurotiomycetes</taxon>
        <taxon>Eurotiomycetidae</taxon>
        <taxon>Eurotiales</taxon>
        <taxon>Aspergillaceae</taxon>
        <taxon>Aspergillus</taxon>
        <taxon>Aspergillus subgen. Nidulantes</taxon>
    </lineage>
</organism>
<proteinExistence type="predicted"/>
<dbReference type="SMART" id="SM00249">
    <property type="entry name" value="PHD"/>
    <property type="match status" value="1"/>
</dbReference>
<keyword evidence="3" id="KW-0862">Zinc</keyword>
<keyword evidence="5" id="KW-0175">Coiled coil</keyword>
<dbReference type="PROSITE" id="PS50016">
    <property type="entry name" value="ZF_PHD_2"/>
    <property type="match status" value="1"/>
</dbReference>
<comment type="caution">
    <text evidence="7">The sequence shown here is derived from an EMBL/GenBank/DDBJ whole genome shotgun (WGS) entry which is preliminary data.</text>
</comment>
<dbReference type="Gene3D" id="3.30.2080.10">
    <property type="entry name" value="GH92 mannosidase domain"/>
    <property type="match status" value="1"/>
</dbReference>
<dbReference type="CDD" id="cd15489">
    <property type="entry name" value="PHD_SF"/>
    <property type="match status" value="1"/>
</dbReference>
<keyword evidence="2 4" id="KW-0863">Zinc-finger</keyword>
<dbReference type="Proteomes" id="UP001610444">
    <property type="component" value="Unassembled WGS sequence"/>
</dbReference>
<keyword evidence="8" id="KW-1185">Reference proteome</keyword>
<dbReference type="InterPro" id="IPR019786">
    <property type="entry name" value="Zinc_finger_PHD-type_CS"/>
</dbReference>
<dbReference type="InterPro" id="IPR001965">
    <property type="entry name" value="Znf_PHD"/>
</dbReference>
<evidence type="ECO:0000259" key="6">
    <source>
        <dbReference type="PROSITE" id="PS50016"/>
    </source>
</evidence>
<dbReference type="GeneID" id="98160618"/>
<dbReference type="PROSITE" id="PS01359">
    <property type="entry name" value="ZF_PHD_1"/>
    <property type="match status" value="1"/>
</dbReference>
<gene>
    <name evidence="7" type="ORF">BJX68DRAFT_266261</name>
</gene>
<evidence type="ECO:0000313" key="7">
    <source>
        <dbReference type="EMBL" id="KAL2851350.1"/>
    </source>
</evidence>
<dbReference type="GO" id="GO:0016787">
    <property type="term" value="F:hydrolase activity"/>
    <property type="evidence" value="ECO:0007669"/>
    <property type="project" value="UniProtKB-KW"/>
</dbReference>
<dbReference type="PANTHER" id="PTHR12143:SF42">
    <property type="entry name" value="PUTATIVE SUBFAMILY (AFU_ORTHOLOGUE AFUA_6G13760)-RELATED"/>
    <property type="match status" value="1"/>
</dbReference>
<protein>
    <submittedName>
        <fullName evidence="7">Glycosyl hydrolase family 92-domain-containing protein</fullName>
    </submittedName>
</protein>
<dbReference type="SUPFAM" id="SSF48208">
    <property type="entry name" value="Six-hairpin glycosidases"/>
    <property type="match status" value="1"/>
</dbReference>
<evidence type="ECO:0000256" key="1">
    <source>
        <dbReference type="ARBA" id="ARBA00022723"/>
    </source>
</evidence>
<keyword evidence="7" id="KW-0378">Hydrolase</keyword>
<evidence type="ECO:0000256" key="3">
    <source>
        <dbReference type="ARBA" id="ARBA00022833"/>
    </source>
</evidence>
<evidence type="ECO:0000256" key="5">
    <source>
        <dbReference type="SAM" id="Coils"/>
    </source>
</evidence>
<dbReference type="InterPro" id="IPR041371">
    <property type="entry name" value="GH92_N"/>
</dbReference>
<dbReference type="InterPro" id="IPR019787">
    <property type="entry name" value="Znf_PHD-finger"/>
</dbReference>
<dbReference type="Pfam" id="PF00628">
    <property type="entry name" value="PHD"/>
    <property type="match status" value="1"/>
</dbReference>
<dbReference type="EMBL" id="JBFXLR010000018">
    <property type="protein sequence ID" value="KAL2851350.1"/>
    <property type="molecule type" value="Genomic_DNA"/>
</dbReference>
<dbReference type="RefSeq" id="XP_070899791.1">
    <property type="nucleotide sequence ID" value="XM_071045454.1"/>
</dbReference>
<reference evidence="7 8" key="1">
    <citation type="submission" date="2024-07" db="EMBL/GenBank/DDBJ databases">
        <title>Section-level genome sequencing and comparative genomics of Aspergillus sections Usti and Cavernicolus.</title>
        <authorList>
            <consortium name="Lawrence Berkeley National Laboratory"/>
            <person name="Nybo J.L."/>
            <person name="Vesth T.C."/>
            <person name="Theobald S."/>
            <person name="Frisvad J.C."/>
            <person name="Larsen T.O."/>
            <person name="Kjaerboelling I."/>
            <person name="Rothschild-Mancinelli K."/>
            <person name="Lyhne E.K."/>
            <person name="Kogle M.E."/>
            <person name="Barry K."/>
            <person name="Clum A."/>
            <person name="Na H."/>
            <person name="Ledsgaard L."/>
            <person name="Lin J."/>
            <person name="Lipzen A."/>
            <person name="Kuo A."/>
            <person name="Riley R."/>
            <person name="Mondo S."/>
            <person name="LaButti K."/>
            <person name="Haridas S."/>
            <person name="Pangalinan J."/>
            <person name="Salamov A.A."/>
            <person name="Simmons B.A."/>
            <person name="Magnuson J.K."/>
            <person name="Chen J."/>
            <person name="Drula E."/>
            <person name="Henrissat B."/>
            <person name="Wiebenga A."/>
            <person name="Lubbers R.J."/>
            <person name="Gomes A.C."/>
            <person name="Macurrencykelacurrency M.R."/>
            <person name="Stajich J."/>
            <person name="Grigoriev I.V."/>
            <person name="Mortensen U.H."/>
            <person name="De vries R.P."/>
            <person name="Baker S.E."/>
            <person name="Andersen M.R."/>
        </authorList>
    </citation>
    <scope>NUCLEOTIDE SEQUENCE [LARGE SCALE GENOMIC DNA]</scope>
    <source>
        <strain evidence="7 8">CBS 756.74</strain>
    </source>
</reference>
<dbReference type="SUPFAM" id="SSF57903">
    <property type="entry name" value="FYVE/PHD zinc finger"/>
    <property type="match status" value="1"/>
</dbReference>
<dbReference type="InterPro" id="IPR008928">
    <property type="entry name" value="6-hairpin_glycosidase_sf"/>
</dbReference>
<dbReference type="Pfam" id="PF07971">
    <property type="entry name" value="Glyco_hydro_92"/>
    <property type="match status" value="2"/>
</dbReference>
<accession>A0ABR4KGE6</accession>
<feature type="domain" description="PHD-type" evidence="6">
    <location>
        <begin position="53"/>
        <end position="100"/>
    </location>
</feature>
<dbReference type="Pfam" id="PF17678">
    <property type="entry name" value="Glyco_hydro_92N"/>
    <property type="match status" value="1"/>
</dbReference>